<keyword evidence="3" id="KW-1185">Reference proteome</keyword>
<gene>
    <name evidence="2" type="ORF">SY85_14695</name>
</gene>
<reference evidence="3" key="1">
    <citation type="submission" date="2015-01" db="EMBL/GenBank/DDBJ databases">
        <title>Flavisolibacter sp./LCS9/ whole genome sequencing.</title>
        <authorList>
            <person name="Kim M.K."/>
            <person name="Srinivasan S."/>
            <person name="Lee J.-J."/>
        </authorList>
    </citation>
    <scope>NUCLEOTIDE SEQUENCE [LARGE SCALE GENOMIC DNA]</scope>
    <source>
        <strain evidence="3">LCS9</strain>
    </source>
</reference>
<keyword evidence="1" id="KW-1133">Transmembrane helix</keyword>
<keyword evidence="1" id="KW-0812">Transmembrane</keyword>
<dbReference type="EMBL" id="CP011390">
    <property type="protein sequence ID" value="ANE51567.1"/>
    <property type="molecule type" value="Genomic_DNA"/>
</dbReference>
<dbReference type="RefSeq" id="WP_066405668.1">
    <property type="nucleotide sequence ID" value="NZ_CP011390.1"/>
</dbReference>
<proteinExistence type="predicted"/>
<dbReference type="OrthoDB" id="9973560at2"/>
<feature type="transmembrane region" description="Helical" evidence="1">
    <location>
        <begin position="7"/>
        <end position="25"/>
    </location>
</feature>
<accession>A0A172TXU8</accession>
<keyword evidence="1" id="KW-0472">Membrane</keyword>
<dbReference type="AlphaFoldDB" id="A0A172TXU8"/>
<reference evidence="2 3" key="2">
    <citation type="journal article" date="2016" name="Int. J. Syst. Evol. Microbiol.">
        <title>Flavisolibacter tropicus sp. nov., isolated from tropical soil.</title>
        <authorList>
            <person name="Lee J.J."/>
            <person name="Kang M.S."/>
            <person name="Kim G.S."/>
            <person name="Lee C.S."/>
            <person name="Lim S."/>
            <person name="Lee J."/>
            <person name="Roh S.H."/>
            <person name="Kang H."/>
            <person name="Ha J.M."/>
            <person name="Bae S."/>
            <person name="Jung H.Y."/>
            <person name="Kim M.K."/>
        </authorList>
    </citation>
    <scope>NUCLEOTIDE SEQUENCE [LARGE SCALE GENOMIC DNA]</scope>
    <source>
        <strain evidence="2 3">LCS9</strain>
    </source>
</reference>
<protein>
    <submittedName>
        <fullName evidence="2">Uncharacterized protein</fullName>
    </submittedName>
</protein>
<name>A0A172TXU8_9BACT</name>
<dbReference type="Proteomes" id="UP000077177">
    <property type="component" value="Chromosome"/>
</dbReference>
<evidence type="ECO:0000313" key="2">
    <source>
        <dbReference type="EMBL" id="ANE51567.1"/>
    </source>
</evidence>
<evidence type="ECO:0000256" key="1">
    <source>
        <dbReference type="SAM" id="Phobius"/>
    </source>
</evidence>
<dbReference type="KEGG" id="fla:SY85_14695"/>
<feature type="transmembrane region" description="Helical" evidence="1">
    <location>
        <begin position="31"/>
        <end position="50"/>
    </location>
</feature>
<evidence type="ECO:0000313" key="3">
    <source>
        <dbReference type="Proteomes" id="UP000077177"/>
    </source>
</evidence>
<organism evidence="2 3">
    <name type="scientific">Flavisolibacter tropicus</name>
    <dbReference type="NCBI Taxonomy" id="1492898"/>
    <lineage>
        <taxon>Bacteria</taxon>
        <taxon>Pseudomonadati</taxon>
        <taxon>Bacteroidota</taxon>
        <taxon>Chitinophagia</taxon>
        <taxon>Chitinophagales</taxon>
        <taxon>Chitinophagaceae</taxon>
        <taxon>Flavisolibacter</taxon>
    </lineage>
</organism>
<sequence>MRTAVRVARIAMWIMIVAIVLSFFMKGKWITVTWITAASVCLVSTIVVALRKPSGGAKR</sequence>